<keyword evidence="3" id="KW-1185">Reference proteome</keyword>
<proteinExistence type="predicted"/>
<evidence type="ECO:0000313" key="2">
    <source>
        <dbReference type="EMBL" id="MBC5845996.1"/>
    </source>
</evidence>
<sequence length="412" mass="46450">MRILFLSLFFLITVKSFSQEKDLAFYIEKAQTNSPLLKDLSNQMQLNSIDSLLVIASFKPQIAANLNAYVAPNHNGFGYDTALSNGQSVSGLVGFNQKIIGKNRIDTQAETFKIIKEGLALNKKIAIKDLNKVIIAQYVTAYGSAEQVVYNQKMVELLKNEAVILKKLTQNSIYKQTDYLIFLATLKQQELQVLQLKQQYQNDLGLLNYLSGETDVSFVNLVKPAISLKSIQKEQNTLFEKQFETDSLKISNQNKLIDNSYKPSLSFLGDAGYMSSFVNQGYKNFGFSIGLGLSIPIYDGNQKTLLHQKNETALATNLAYKNNFNKQFEQQLLLLNQRLKQTEEIQNQLQSQLQISDALIEANKKLLLSGDAQITDFMIAIGNVISINNTISQNKINTFQLINEINYWSSND</sequence>
<dbReference type="SUPFAM" id="SSF56954">
    <property type="entry name" value="Outer membrane efflux proteins (OEP)"/>
    <property type="match status" value="1"/>
</dbReference>
<dbReference type="GO" id="GO:0015562">
    <property type="term" value="F:efflux transmembrane transporter activity"/>
    <property type="evidence" value="ECO:0007669"/>
    <property type="project" value="InterPro"/>
</dbReference>
<gene>
    <name evidence="2" type="ORF">H8R25_16365</name>
</gene>
<comment type="caution">
    <text evidence="2">The sequence shown here is derived from an EMBL/GenBank/DDBJ whole genome shotgun (WGS) entry which is preliminary data.</text>
</comment>
<dbReference type="AlphaFoldDB" id="A0A923SGR8"/>
<evidence type="ECO:0000256" key="1">
    <source>
        <dbReference type="SAM" id="Coils"/>
    </source>
</evidence>
<dbReference type="Gene3D" id="1.20.1600.10">
    <property type="entry name" value="Outer membrane efflux proteins (OEP)"/>
    <property type="match status" value="1"/>
</dbReference>
<evidence type="ECO:0000313" key="3">
    <source>
        <dbReference type="Proteomes" id="UP000641454"/>
    </source>
</evidence>
<dbReference type="Proteomes" id="UP000641454">
    <property type="component" value="Unassembled WGS sequence"/>
</dbReference>
<protein>
    <submittedName>
        <fullName evidence="2">TolC family protein</fullName>
    </submittedName>
</protein>
<dbReference type="EMBL" id="JACRUL010000064">
    <property type="protein sequence ID" value="MBC5845996.1"/>
    <property type="molecule type" value="Genomic_DNA"/>
</dbReference>
<name>A0A923SGR8_9FLAO</name>
<accession>A0A923SGR8</accession>
<organism evidence="2 3">
    <name type="scientific">Flavobacterium muglaense</name>
    <dbReference type="NCBI Taxonomy" id="2764716"/>
    <lineage>
        <taxon>Bacteria</taxon>
        <taxon>Pseudomonadati</taxon>
        <taxon>Bacteroidota</taxon>
        <taxon>Flavobacteriia</taxon>
        <taxon>Flavobacteriales</taxon>
        <taxon>Flavobacteriaceae</taxon>
        <taxon>Flavobacterium</taxon>
    </lineage>
</organism>
<keyword evidence="1" id="KW-0175">Coiled coil</keyword>
<feature type="coiled-coil region" evidence="1">
    <location>
        <begin position="325"/>
        <end position="352"/>
    </location>
</feature>
<reference evidence="2 3" key="1">
    <citation type="submission" date="2020-08" db="EMBL/GenBank/DDBJ databases">
        <title>Description of novel Flavobacterium F-392 isolate.</title>
        <authorList>
            <person name="Saticioglu I.B."/>
            <person name="Duman M."/>
            <person name="Altun S."/>
        </authorList>
    </citation>
    <scope>NUCLEOTIDE SEQUENCE [LARGE SCALE GENOMIC DNA]</scope>
    <source>
        <strain evidence="2 3">F-392</strain>
    </source>
</reference>
<dbReference type="RefSeq" id="WP_187021254.1">
    <property type="nucleotide sequence ID" value="NZ_JACRUK010000032.1"/>
</dbReference>